<protein>
    <submittedName>
        <fullName evidence="1">Uncharacterized protein</fullName>
    </submittedName>
</protein>
<sequence length="69" mass="7634">MVDAEQELAGAGPDDTWDELLDLVGYNDARDCLIKGDLMACLWTVVGITPWGKQRPGVLAIRPGHTRRR</sequence>
<dbReference type="Proteomes" id="UP001501585">
    <property type="component" value="Unassembled WGS sequence"/>
</dbReference>
<gene>
    <name evidence="1" type="ORF">GCM10009799_32890</name>
</gene>
<proteinExistence type="predicted"/>
<comment type="caution">
    <text evidence="1">The sequence shown here is derived from an EMBL/GenBank/DDBJ whole genome shotgun (WGS) entry which is preliminary data.</text>
</comment>
<accession>A0ABP5ENA6</accession>
<evidence type="ECO:0000313" key="2">
    <source>
        <dbReference type="Proteomes" id="UP001501585"/>
    </source>
</evidence>
<reference evidence="2" key="1">
    <citation type="journal article" date="2019" name="Int. J. Syst. Evol. Microbiol.">
        <title>The Global Catalogue of Microorganisms (GCM) 10K type strain sequencing project: providing services to taxonomists for standard genome sequencing and annotation.</title>
        <authorList>
            <consortium name="The Broad Institute Genomics Platform"/>
            <consortium name="The Broad Institute Genome Sequencing Center for Infectious Disease"/>
            <person name="Wu L."/>
            <person name="Ma J."/>
        </authorList>
    </citation>
    <scope>NUCLEOTIDE SEQUENCE [LARGE SCALE GENOMIC DNA]</scope>
    <source>
        <strain evidence="2">JCM 15313</strain>
    </source>
</reference>
<keyword evidence="2" id="KW-1185">Reference proteome</keyword>
<dbReference type="RefSeq" id="WP_344163462.1">
    <property type="nucleotide sequence ID" value="NZ_BAAAPC010000013.1"/>
</dbReference>
<name>A0ABP5ENA6_9ACTN</name>
<dbReference type="EMBL" id="BAAAPC010000013">
    <property type="protein sequence ID" value="GAA2003177.1"/>
    <property type="molecule type" value="Genomic_DNA"/>
</dbReference>
<evidence type="ECO:0000313" key="1">
    <source>
        <dbReference type="EMBL" id="GAA2003177.1"/>
    </source>
</evidence>
<organism evidence="1 2">
    <name type="scientific">Nocardiopsis rhodophaea</name>
    <dbReference type="NCBI Taxonomy" id="280238"/>
    <lineage>
        <taxon>Bacteria</taxon>
        <taxon>Bacillati</taxon>
        <taxon>Actinomycetota</taxon>
        <taxon>Actinomycetes</taxon>
        <taxon>Streptosporangiales</taxon>
        <taxon>Nocardiopsidaceae</taxon>
        <taxon>Nocardiopsis</taxon>
    </lineage>
</organism>